<reference evidence="2 3" key="1">
    <citation type="journal article" date="2019" name="Appl. Microbiol. Biotechnol.">
        <title>Uncovering carbohydrate metabolism through a genotype-phenotype association study of 56 lactic acid bacteria genomes.</title>
        <authorList>
            <person name="Buron-Moles G."/>
            <person name="Chailyan A."/>
            <person name="Dolejs I."/>
            <person name="Forster J."/>
            <person name="Miks M.H."/>
        </authorList>
    </citation>
    <scope>NUCLEOTIDE SEQUENCE [LARGE SCALE GENOMIC DNA]</scope>
    <source>
        <strain evidence="2 3">ATCC 49373</strain>
    </source>
</reference>
<organism evidence="2 3">
    <name type="scientific">Secundilactobacillus malefermentans</name>
    <dbReference type="NCBI Taxonomy" id="176292"/>
    <lineage>
        <taxon>Bacteria</taxon>
        <taxon>Bacillati</taxon>
        <taxon>Bacillota</taxon>
        <taxon>Bacilli</taxon>
        <taxon>Lactobacillales</taxon>
        <taxon>Lactobacillaceae</taxon>
        <taxon>Secundilactobacillus</taxon>
    </lineage>
</organism>
<evidence type="ECO:0000313" key="2">
    <source>
        <dbReference type="EMBL" id="TDG75436.1"/>
    </source>
</evidence>
<keyword evidence="1" id="KW-1133">Transmembrane helix</keyword>
<dbReference type="AlphaFoldDB" id="A0A4R5NL70"/>
<dbReference type="EMBL" id="PUFO01000066">
    <property type="protein sequence ID" value="TDG75436.1"/>
    <property type="molecule type" value="Genomic_DNA"/>
</dbReference>
<keyword evidence="3" id="KW-1185">Reference proteome</keyword>
<sequence>MTTSGSTGPVVLAGVGFAIAILAVVSVTGTRKIKLGRKNGDH</sequence>
<dbReference type="OrthoDB" id="2067260at2"/>
<feature type="transmembrane region" description="Helical" evidence="1">
    <location>
        <begin position="6"/>
        <end position="28"/>
    </location>
</feature>
<evidence type="ECO:0000256" key="1">
    <source>
        <dbReference type="SAM" id="Phobius"/>
    </source>
</evidence>
<protein>
    <submittedName>
        <fullName evidence="2">Uncharacterized protein</fullName>
    </submittedName>
</protein>
<keyword evidence="1" id="KW-0812">Transmembrane</keyword>
<name>A0A4R5NL70_9LACO</name>
<evidence type="ECO:0000313" key="3">
    <source>
        <dbReference type="Proteomes" id="UP000294854"/>
    </source>
</evidence>
<keyword evidence="1" id="KW-0472">Membrane</keyword>
<comment type="caution">
    <text evidence="2">The sequence shown here is derived from an EMBL/GenBank/DDBJ whole genome shotgun (WGS) entry which is preliminary data.</text>
</comment>
<gene>
    <name evidence="2" type="ORF">C5L31_000310</name>
</gene>
<accession>A0A4R5NL70</accession>
<dbReference type="Proteomes" id="UP000294854">
    <property type="component" value="Unassembled WGS sequence"/>
</dbReference>
<proteinExistence type="predicted"/>